<dbReference type="GO" id="GO:0009245">
    <property type="term" value="P:lipid A biosynthetic process"/>
    <property type="evidence" value="ECO:0007669"/>
    <property type="project" value="TreeGrafter"/>
</dbReference>
<dbReference type="GO" id="GO:0005829">
    <property type="term" value="C:cytosol"/>
    <property type="evidence" value="ECO:0007669"/>
    <property type="project" value="TreeGrafter"/>
</dbReference>
<keyword evidence="10" id="KW-1185">Reference proteome</keyword>
<comment type="pathway">
    <text evidence="7">Lipid metabolism; fatty acid biosynthesis.</text>
</comment>
<keyword evidence="4 7" id="KW-0276">Fatty acid metabolism</keyword>
<dbReference type="GO" id="GO:0000036">
    <property type="term" value="F:acyl carrier activity"/>
    <property type="evidence" value="ECO:0007669"/>
    <property type="project" value="UniProtKB-UniRule"/>
</dbReference>
<reference evidence="9 10" key="1">
    <citation type="submission" date="2020-08" db="EMBL/GenBank/DDBJ databases">
        <title>Genomic Encyclopedia of Type Strains, Phase IV (KMG-IV): sequencing the most valuable type-strain genomes for metagenomic binning, comparative biology and taxonomic classification.</title>
        <authorList>
            <person name="Goeker M."/>
        </authorList>
    </citation>
    <scope>NUCLEOTIDE SEQUENCE [LARGE SCALE GENOMIC DNA]</scope>
    <source>
        <strain evidence="9 10">DSM 45385</strain>
    </source>
</reference>
<dbReference type="Proteomes" id="UP000568380">
    <property type="component" value="Unassembled WGS sequence"/>
</dbReference>
<dbReference type="PANTHER" id="PTHR20863">
    <property type="entry name" value="ACYL CARRIER PROTEIN"/>
    <property type="match status" value="1"/>
</dbReference>
<organism evidence="9 10">
    <name type="scientific">Nonomuraea endophytica</name>
    <dbReference type="NCBI Taxonomy" id="714136"/>
    <lineage>
        <taxon>Bacteria</taxon>
        <taxon>Bacillati</taxon>
        <taxon>Actinomycetota</taxon>
        <taxon>Actinomycetes</taxon>
        <taxon>Streptosporangiales</taxon>
        <taxon>Streptosporangiaceae</taxon>
        <taxon>Nonomuraea</taxon>
    </lineage>
</organism>
<comment type="caution">
    <text evidence="9">The sequence shown here is derived from an EMBL/GenBank/DDBJ whole genome shotgun (WGS) entry which is preliminary data.</text>
</comment>
<dbReference type="SUPFAM" id="SSF47336">
    <property type="entry name" value="ACP-like"/>
    <property type="match status" value="1"/>
</dbReference>
<dbReference type="UniPathway" id="UPA00094"/>
<evidence type="ECO:0000256" key="4">
    <source>
        <dbReference type="ARBA" id="ARBA00022832"/>
    </source>
</evidence>
<dbReference type="GO" id="GO:0000035">
    <property type="term" value="F:acyl binding"/>
    <property type="evidence" value="ECO:0007669"/>
    <property type="project" value="TreeGrafter"/>
</dbReference>
<gene>
    <name evidence="7" type="primary">acpP</name>
    <name evidence="9" type="ORF">HNR40_001966</name>
</gene>
<dbReference type="PANTHER" id="PTHR20863:SF76">
    <property type="entry name" value="CARRIER DOMAIN-CONTAINING PROTEIN"/>
    <property type="match status" value="1"/>
</dbReference>
<keyword evidence="1 7" id="KW-0596">Phosphopantetheine</keyword>
<dbReference type="RefSeq" id="WP_184959949.1">
    <property type="nucleotide sequence ID" value="NZ_JACHIN010000002.1"/>
</dbReference>
<evidence type="ECO:0000256" key="5">
    <source>
        <dbReference type="ARBA" id="ARBA00023098"/>
    </source>
</evidence>
<comment type="subcellular location">
    <subcellularLocation>
        <location evidence="7">Cytoplasm</location>
    </subcellularLocation>
</comment>
<keyword evidence="6 7" id="KW-0275">Fatty acid biosynthesis</keyword>
<keyword evidence="5 7" id="KW-0443">Lipid metabolism</keyword>
<name>A0A7W7ZZ39_9ACTN</name>
<dbReference type="HAMAP" id="MF_01217">
    <property type="entry name" value="Acyl_carrier"/>
    <property type="match status" value="1"/>
</dbReference>
<dbReference type="AlphaFoldDB" id="A0A7W7ZZ39"/>
<evidence type="ECO:0000256" key="3">
    <source>
        <dbReference type="ARBA" id="ARBA00022553"/>
    </source>
</evidence>
<protein>
    <recommendedName>
        <fullName evidence="7">Acyl carrier protein</fullName>
        <shortName evidence="7">ACP</shortName>
    </recommendedName>
</protein>
<comment type="PTM">
    <text evidence="7">4'-phosphopantetheine is transferred from CoA to a specific serine of apo-ACP by AcpS. This modification is essential for activity because fatty acids are bound in thioester linkage to the sulfhydryl of the prosthetic group.</text>
</comment>
<evidence type="ECO:0000256" key="1">
    <source>
        <dbReference type="ARBA" id="ARBA00022450"/>
    </source>
</evidence>
<sequence length="85" mass="9296">MTETREDIYGEVSAIIQEVTGMQAADVSPKKSIVDDLDIDSLSMVEIGVAVEDKFAVEITDAEMPKIVTVEDLIDHIEQAMAARD</sequence>
<proteinExistence type="inferred from homology"/>
<keyword evidence="3 7" id="KW-0597">Phosphoprotein</keyword>
<evidence type="ECO:0000313" key="10">
    <source>
        <dbReference type="Proteomes" id="UP000568380"/>
    </source>
</evidence>
<dbReference type="EMBL" id="JACHIN010000002">
    <property type="protein sequence ID" value="MBB5076502.1"/>
    <property type="molecule type" value="Genomic_DNA"/>
</dbReference>
<evidence type="ECO:0000313" key="9">
    <source>
        <dbReference type="EMBL" id="MBB5076502.1"/>
    </source>
</evidence>
<dbReference type="InterPro" id="IPR009081">
    <property type="entry name" value="PP-bd_ACP"/>
</dbReference>
<evidence type="ECO:0000256" key="7">
    <source>
        <dbReference type="HAMAP-Rule" id="MF_01217"/>
    </source>
</evidence>
<dbReference type="Pfam" id="PF00550">
    <property type="entry name" value="PP-binding"/>
    <property type="match status" value="1"/>
</dbReference>
<evidence type="ECO:0000259" key="8">
    <source>
        <dbReference type="PROSITE" id="PS50075"/>
    </source>
</evidence>
<evidence type="ECO:0000256" key="2">
    <source>
        <dbReference type="ARBA" id="ARBA00022516"/>
    </source>
</evidence>
<keyword evidence="7" id="KW-0963">Cytoplasm</keyword>
<keyword evidence="2 7" id="KW-0444">Lipid biosynthesis</keyword>
<comment type="similarity">
    <text evidence="7">Belongs to the acyl carrier protein (ACP) family.</text>
</comment>
<dbReference type="PROSITE" id="PS50075">
    <property type="entry name" value="CARRIER"/>
    <property type="match status" value="1"/>
</dbReference>
<dbReference type="InterPro" id="IPR003231">
    <property type="entry name" value="ACP"/>
</dbReference>
<dbReference type="NCBIfam" id="NF002147">
    <property type="entry name" value="PRK00982.1-1"/>
    <property type="match status" value="1"/>
</dbReference>
<dbReference type="GO" id="GO:0016020">
    <property type="term" value="C:membrane"/>
    <property type="evidence" value="ECO:0007669"/>
    <property type="project" value="GOC"/>
</dbReference>
<evidence type="ECO:0000256" key="6">
    <source>
        <dbReference type="ARBA" id="ARBA00023160"/>
    </source>
</evidence>
<dbReference type="Gene3D" id="1.10.1200.10">
    <property type="entry name" value="ACP-like"/>
    <property type="match status" value="1"/>
</dbReference>
<feature type="domain" description="Carrier" evidence="8">
    <location>
        <begin position="3"/>
        <end position="81"/>
    </location>
</feature>
<accession>A0A7W7ZZ39</accession>
<comment type="function">
    <text evidence="7">Carrier of the growing fatty acid chain in fatty acid biosynthesis.</text>
</comment>
<feature type="modified residue" description="O-(pantetheine 4'-phosphoryl)serine" evidence="7">
    <location>
        <position position="41"/>
    </location>
</feature>
<dbReference type="InterPro" id="IPR036736">
    <property type="entry name" value="ACP-like_sf"/>
</dbReference>